<feature type="compositionally biased region" description="Polar residues" evidence="5">
    <location>
        <begin position="1"/>
        <end position="10"/>
    </location>
</feature>
<dbReference type="AlphaFoldDB" id="A0A2T7NU31"/>
<dbReference type="InterPro" id="IPR050348">
    <property type="entry name" value="Protein-Tyr_Phosphatase"/>
</dbReference>
<feature type="domain" description="Tyrosine-protein phosphatase" evidence="7">
    <location>
        <begin position="113"/>
        <end position="307"/>
    </location>
</feature>
<accession>A0A2T7NU31</accession>
<dbReference type="Proteomes" id="UP000245119">
    <property type="component" value="Linkage Group LG9"/>
</dbReference>
<dbReference type="GO" id="GO:0004725">
    <property type="term" value="F:protein tyrosine phosphatase activity"/>
    <property type="evidence" value="ECO:0007669"/>
    <property type="project" value="UniProtKB-EC"/>
</dbReference>
<dbReference type="EMBL" id="PZQS01000009">
    <property type="protein sequence ID" value="PVD24664.1"/>
    <property type="molecule type" value="Genomic_DNA"/>
</dbReference>
<dbReference type="PANTHER" id="PTHR19134:SF562">
    <property type="entry name" value="PROTEIN-TYROSINE-PHOSPHATASE"/>
    <property type="match status" value="1"/>
</dbReference>
<evidence type="ECO:0000256" key="3">
    <source>
        <dbReference type="ARBA" id="ARBA00022801"/>
    </source>
</evidence>
<dbReference type="InterPro" id="IPR029021">
    <property type="entry name" value="Prot-tyrosine_phosphatase-like"/>
</dbReference>
<keyword evidence="9" id="KW-1185">Reference proteome</keyword>
<name>A0A2T7NU31_POMCA</name>
<evidence type="ECO:0000256" key="1">
    <source>
        <dbReference type="ARBA" id="ARBA00009580"/>
    </source>
</evidence>
<dbReference type="PRINTS" id="PR00700">
    <property type="entry name" value="PRTYPHPHTASE"/>
</dbReference>
<evidence type="ECO:0000256" key="5">
    <source>
        <dbReference type="SAM" id="MobiDB-lite"/>
    </source>
</evidence>
<dbReference type="OrthoDB" id="6274266at2759"/>
<dbReference type="SUPFAM" id="SSF52799">
    <property type="entry name" value="(Phosphotyrosine protein) phosphatases II"/>
    <property type="match status" value="1"/>
</dbReference>
<sequence>MGASSLGSQNQKEDKTPVTARKSLAITETTVNKTIYENLELKSNVPIHSHDSQSAMSLTKPDKEDMDTANNVDEEEGIYNTEETYALYRSLGSSSIFDDLQKSLLDSLTSGKLEMEFAEFSKEMRHPHEAGRKTENLKKNRFKALCAYDHSRVVLRRPKGDRNTDYINASYIKGYLGEKAYIATQGPRSHTVDDLWWMVWQENVTQIIMLTSIKEDGKDKCEEYWPSAGTTTTYGHVSVTALKTDSRADFVVRYFVLESKQDGDQRTVSQYHYLVWPDHGVPSTYSLVSFWRYVKARAQGAIPVVHCRGLKMRDSKNKFILNCVSSKLRMRGATVIVGVYNVKVIVVRGAEVETSNATDLMSAKPILGVVKDVKTSVLKVANLETSPATEKLVSVESAKPILGVVKDVKTSVPKVANLEMSHATEKLVSVENLMTVEVKETSDCSPLILVAGYVVGFLIISLFIFAAKVIPYKKKSKPKAVKKEAEGDKEEEKTEGEGSGSGGDKVEELEAEGDKVEQEAEAEGEVQNEANSEIEERETQTVEEQKLDKLTIS</sequence>
<feature type="compositionally biased region" description="Acidic residues" evidence="5">
    <location>
        <begin position="519"/>
        <end position="536"/>
    </location>
</feature>
<dbReference type="PROSITE" id="PS50055">
    <property type="entry name" value="TYR_PHOSPHATASE_PTP"/>
    <property type="match status" value="1"/>
</dbReference>
<keyword evidence="3" id="KW-0378">Hydrolase</keyword>
<protein>
    <recommendedName>
        <fullName evidence="2">protein-tyrosine-phosphatase</fullName>
        <ecNumber evidence="2">3.1.3.48</ecNumber>
    </recommendedName>
</protein>
<keyword evidence="6" id="KW-0812">Transmembrane</keyword>
<evidence type="ECO:0000313" key="9">
    <source>
        <dbReference type="Proteomes" id="UP000245119"/>
    </source>
</evidence>
<proteinExistence type="inferred from homology"/>
<feature type="transmembrane region" description="Helical" evidence="6">
    <location>
        <begin position="447"/>
        <end position="470"/>
    </location>
</feature>
<evidence type="ECO:0000259" key="7">
    <source>
        <dbReference type="PROSITE" id="PS50055"/>
    </source>
</evidence>
<gene>
    <name evidence="8" type="ORF">C0Q70_15149</name>
</gene>
<comment type="caution">
    <text evidence="8">The sequence shown here is derived from an EMBL/GenBank/DDBJ whole genome shotgun (WGS) entry which is preliminary data.</text>
</comment>
<evidence type="ECO:0000256" key="4">
    <source>
        <dbReference type="ARBA" id="ARBA00022912"/>
    </source>
</evidence>
<dbReference type="Pfam" id="PF00102">
    <property type="entry name" value="Y_phosphatase"/>
    <property type="match status" value="1"/>
</dbReference>
<feature type="region of interest" description="Disordered" evidence="5">
    <location>
        <begin position="46"/>
        <end position="67"/>
    </location>
</feature>
<evidence type="ECO:0000313" key="8">
    <source>
        <dbReference type="EMBL" id="PVD24664.1"/>
    </source>
</evidence>
<dbReference type="PANTHER" id="PTHR19134">
    <property type="entry name" value="RECEPTOR-TYPE TYROSINE-PROTEIN PHOSPHATASE"/>
    <property type="match status" value="1"/>
</dbReference>
<feature type="compositionally biased region" description="Basic and acidic residues" evidence="5">
    <location>
        <begin position="504"/>
        <end position="518"/>
    </location>
</feature>
<dbReference type="SMART" id="SM00194">
    <property type="entry name" value="PTPc"/>
    <property type="match status" value="1"/>
</dbReference>
<dbReference type="STRING" id="400727.A0A2T7NU31"/>
<keyword evidence="6" id="KW-0472">Membrane</keyword>
<feature type="compositionally biased region" description="Basic and acidic residues" evidence="5">
    <location>
        <begin position="481"/>
        <end position="496"/>
    </location>
</feature>
<feature type="region of interest" description="Disordered" evidence="5">
    <location>
        <begin position="480"/>
        <end position="553"/>
    </location>
</feature>
<organism evidence="8 9">
    <name type="scientific">Pomacea canaliculata</name>
    <name type="common">Golden apple snail</name>
    <dbReference type="NCBI Taxonomy" id="400727"/>
    <lineage>
        <taxon>Eukaryota</taxon>
        <taxon>Metazoa</taxon>
        <taxon>Spiralia</taxon>
        <taxon>Lophotrochozoa</taxon>
        <taxon>Mollusca</taxon>
        <taxon>Gastropoda</taxon>
        <taxon>Caenogastropoda</taxon>
        <taxon>Architaenioglossa</taxon>
        <taxon>Ampullarioidea</taxon>
        <taxon>Ampullariidae</taxon>
        <taxon>Pomacea</taxon>
    </lineage>
</organism>
<keyword evidence="4" id="KW-0904">Protein phosphatase</keyword>
<dbReference type="InterPro" id="IPR000242">
    <property type="entry name" value="PTP_cat"/>
</dbReference>
<evidence type="ECO:0000256" key="6">
    <source>
        <dbReference type="SAM" id="Phobius"/>
    </source>
</evidence>
<dbReference type="Gene3D" id="3.90.190.10">
    <property type="entry name" value="Protein tyrosine phosphatase superfamily"/>
    <property type="match status" value="1"/>
</dbReference>
<reference evidence="8 9" key="1">
    <citation type="submission" date="2018-04" db="EMBL/GenBank/DDBJ databases">
        <title>The genome of golden apple snail Pomacea canaliculata provides insight into stress tolerance and invasive adaptation.</title>
        <authorList>
            <person name="Liu C."/>
            <person name="Liu B."/>
            <person name="Ren Y."/>
            <person name="Zhang Y."/>
            <person name="Wang H."/>
            <person name="Li S."/>
            <person name="Jiang F."/>
            <person name="Yin L."/>
            <person name="Zhang G."/>
            <person name="Qian W."/>
            <person name="Fan W."/>
        </authorList>
    </citation>
    <scope>NUCLEOTIDE SEQUENCE [LARGE SCALE GENOMIC DNA]</scope>
    <source>
        <strain evidence="8">SZHN2017</strain>
        <tissue evidence="8">Muscle</tissue>
    </source>
</reference>
<comment type="similarity">
    <text evidence="1">Belongs to the protein-tyrosine phosphatase family.</text>
</comment>
<keyword evidence="6" id="KW-1133">Transmembrane helix</keyword>
<feature type="region of interest" description="Disordered" evidence="5">
    <location>
        <begin position="1"/>
        <end position="20"/>
    </location>
</feature>
<evidence type="ECO:0000256" key="2">
    <source>
        <dbReference type="ARBA" id="ARBA00013064"/>
    </source>
</evidence>
<feature type="compositionally biased region" description="Basic and acidic residues" evidence="5">
    <location>
        <begin position="537"/>
        <end position="553"/>
    </location>
</feature>
<dbReference type="EC" id="3.1.3.48" evidence="2"/>